<dbReference type="EMBL" id="BSFI01000008">
    <property type="protein sequence ID" value="GLK68507.1"/>
    <property type="molecule type" value="Genomic_DNA"/>
</dbReference>
<dbReference type="PANTHER" id="PTHR46268">
    <property type="entry name" value="STRESS RESPONSE PROTEIN NHAX"/>
    <property type="match status" value="1"/>
</dbReference>
<dbReference type="AlphaFoldDB" id="A0A9W6J0K5"/>
<reference evidence="3" key="2">
    <citation type="submission" date="2023-01" db="EMBL/GenBank/DDBJ databases">
        <authorList>
            <person name="Sun Q."/>
            <person name="Evtushenko L."/>
        </authorList>
    </citation>
    <scope>NUCLEOTIDE SEQUENCE</scope>
    <source>
        <strain evidence="3">VKM B-2347</strain>
    </source>
</reference>
<dbReference type="InterPro" id="IPR006016">
    <property type="entry name" value="UspA"/>
</dbReference>
<proteinExistence type="inferred from homology"/>
<comment type="similarity">
    <text evidence="1">Belongs to the universal stress protein A family.</text>
</comment>
<dbReference type="Pfam" id="PF00582">
    <property type="entry name" value="Usp"/>
    <property type="match status" value="1"/>
</dbReference>
<evidence type="ECO:0000313" key="4">
    <source>
        <dbReference type="Proteomes" id="UP001143372"/>
    </source>
</evidence>
<accession>A0A9W6J0K5</accession>
<dbReference type="Gene3D" id="3.40.50.12370">
    <property type="match status" value="1"/>
</dbReference>
<comment type="caution">
    <text evidence="3">The sequence shown here is derived from an EMBL/GenBank/DDBJ whole genome shotgun (WGS) entry which is preliminary data.</text>
</comment>
<dbReference type="Proteomes" id="UP001143372">
    <property type="component" value="Unassembled WGS sequence"/>
</dbReference>
<reference evidence="3" key="1">
    <citation type="journal article" date="2014" name="Int. J. Syst. Evol. Microbiol.">
        <title>Complete genome sequence of Corynebacterium casei LMG S-19264T (=DSM 44701T), isolated from a smear-ripened cheese.</title>
        <authorList>
            <consortium name="US DOE Joint Genome Institute (JGI-PGF)"/>
            <person name="Walter F."/>
            <person name="Albersmeier A."/>
            <person name="Kalinowski J."/>
            <person name="Ruckert C."/>
        </authorList>
    </citation>
    <scope>NUCLEOTIDE SEQUENCE</scope>
    <source>
        <strain evidence="3">VKM B-2347</strain>
    </source>
</reference>
<sequence length="276" mass="29640">MASDAGFACVMTHFDLGPWAEARGRLAIALADAFDARFIGVAAEQGLSPVYAEGLPNVAGDVADEERRRVSGDIAAAKRTFDVVVGARNDAEWRSALAQPDHFLIEQARAADLVVVGRSASYDQGDPLLGVRPGLVAMECGRPVLIVPPETDRLSARKVVVAWKDTREARRAVHDALPILKRASEVVVVTASGSLRDESAEDVSNWLNRHGVQSRPSVQTGEMSSIADGILDFAAEIGSDLIVSGAYGHSRTREWFFGGATRDLLESSRACLFMSH</sequence>
<name>A0A9W6J0K5_9HYPH</name>
<dbReference type="PANTHER" id="PTHR46268:SF15">
    <property type="entry name" value="UNIVERSAL STRESS PROTEIN HP_0031"/>
    <property type="match status" value="1"/>
</dbReference>
<organism evidence="3 4">
    <name type="scientific">Hansschlegelia plantiphila</name>
    <dbReference type="NCBI Taxonomy" id="374655"/>
    <lineage>
        <taxon>Bacteria</taxon>
        <taxon>Pseudomonadati</taxon>
        <taxon>Pseudomonadota</taxon>
        <taxon>Alphaproteobacteria</taxon>
        <taxon>Hyphomicrobiales</taxon>
        <taxon>Methylopilaceae</taxon>
        <taxon>Hansschlegelia</taxon>
    </lineage>
</organism>
<gene>
    <name evidence="3" type="ORF">GCM10008179_21450</name>
</gene>
<keyword evidence="4" id="KW-1185">Reference proteome</keyword>
<evidence type="ECO:0000259" key="2">
    <source>
        <dbReference type="Pfam" id="PF00582"/>
    </source>
</evidence>
<evidence type="ECO:0000256" key="1">
    <source>
        <dbReference type="ARBA" id="ARBA00008791"/>
    </source>
</evidence>
<feature type="domain" description="UspA" evidence="2">
    <location>
        <begin position="157"/>
        <end position="268"/>
    </location>
</feature>
<protein>
    <recommendedName>
        <fullName evidence="2">UspA domain-containing protein</fullName>
    </recommendedName>
</protein>
<evidence type="ECO:0000313" key="3">
    <source>
        <dbReference type="EMBL" id="GLK68507.1"/>
    </source>
</evidence>
<dbReference type="SUPFAM" id="SSF52402">
    <property type="entry name" value="Adenine nucleotide alpha hydrolases-like"/>
    <property type="match status" value="2"/>
</dbReference>
<dbReference type="CDD" id="cd00293">
    <property type="entry name" value="USP-like"/>
    <property type="match status" value="1"/>
</dbReference>